<feature type="compositionally biased region" description="Basic and acidic residues" evidence="2">
    <location>
        <begin position="1902"/>
        <end position="1921"/>
    </location>
</feature>
<dbReference type="Proteomes" id="UP000223366">
    <property type="component" value="Unassembled WGS sequence"/>
</dbReference>
<protein>
    <recommendedName>
        <fullName evidence="5">Exonuclease domain-containing protein</fullName>
    </recommendedName>
</protein>
<reference evidence="3 4" key="1">
    <citation type="submission" date="2017-09" db="EMBL/GenBank/DDBJ databases">
        <title>Large-scale bioinformatics analysis of Bacillus genomes uncovers conserved roles of natural products in bacterial physiology.</title>
        <authorList>
            <consortium name="Agbiome Team Llc"/>
            <person name="Bleich R.M."/>
            <person name="Grubbs K.J."/>
            <person name="Santa Maria K.C."/>
            <person name="Allen S.E."/>
            <person name="Farag S."/>
            <person name="Shank E.A."/>
            <person name="Bowers A."/>
        </authorList>
    </citation>
    <scope>NUCLEOTIDE SEQUENCE [LARGE SCALE GENOMIC DNA]</scope>
    <source>
        <strain evidence="3 4">AFS060060</strain>
    </source>
</reference>
<dbReference type="InterPro" id="IPR012337">
    <property type="entry name" value="RNaseH-like_sf"/>
</dbReference>
<gene>
    <name evidence="3" type="ORF">COK99_02160</name>
</gene>
<sequence length="2311" mass="261966">MDMNQFDASLPADLRASVALPKQKDFKIVATSNALYSSHKVDRDYEKRIANHIAVLNRDKGSMKEEIEELIRKKEPVIYDGQRVMKLFHATSLSRGQENLEQFRNFTKTSNHYVFDIETYGDSQDRIKPYGISEISLNEYDKNGNLIKGTGFNGIVHQNSDVIDYLQDKIEGMKHDKYIYNSLSEWEKRSLVDLMRYSSYATGDDIPFSYANGEIKHHSIITSVFNYKDQVDHAKVVKHMDQYMPYMESGLNNMTKVGHSPKEAMQAIIKIMNDNKEKYFVSYNGNTFDMPVMRAYAQKLNLEIPKDVKHLDYLNVIRTAYMDSNDLKKQMNPEYNPESNPYGKDKLAAYRHVLGSNSQDSAHNATVDTDSTAELIAKSRNHILNEFESAHSLSGQGFKFHETRMTWNDAELRNGQILFTSGGVQAYRDGDESFKVKFDEEGNVVSKSSGFNKTVINSKSFYQFAGVHDMSDENEKKLAFRFFEPEKNEYSYVVRKGENAFSELQDFVQSRFYAWDNINAEQQREIKHHIMSDRARRKYDSFFSLDGAGKGLNIINGEISERGTKGFSGLKRMLENAKIMQEYLEGAGKNRSEKIEALVKQGYSRNQAKKELSRTITTDNLINKMDFYSLWDEEKKKYVFNESEKDAFFKMYKRLIDEMPYLDETVQKIDEAFASDIQRAANKTNMRDRQAALKGINQKRDRALMAYQQLISDRVGSPEETRKLKDFEMHKLSFYDAEVSDNRSINFETVDSARSNIYGYAKRGVGEGDNRQALIKERLVNLVNNLESQGKIDTNQSSAYKKLITGSGSPWATAGEIAIDMRKRNYGKYEQEMTVPSMNGNENIKKLSLLENNEIIKQAIQDTENVVLTFHDKAIKGKKLELSEQLAKSIEILDRERFSRLRPNNLQALETIISSVKKNDPTKSITMAMDPNQVMKLFVYDNTHSTSVQNQLHRGVKPTNALELTMPLISDNGTHKIDGLTLNAHSYAVLDGKNVKMISSAEKIAQGYAKKMAHIMDAANDGNYEEANKRAKRTLRNETESMSGISRSMDLGANDTYVFANNQSDNLKQSHVKMANAMIEDLYHNGYQNGKNLIKLNDDDFYEDVFTTNARGEKILRSGVSFDDIKMAKTYEMLQLMPQWSQEKLGVNLYTSGLKDSHVEKGILSLQDIREVTPYGHFFNHGRGNSVQAMNAHLIDEELEGHLASGKYKGVDRRRLLLTPRQREYEYNLSNTNKVSINMKTAYMTQEDFMGRIQEMFENKQGNKLLKELGYINPDGTINYLKLPRLYEQQGILAEDVAEVLKVNGEKRFEKGKQFEWHTDFQNAELNQTVKPGDTLGYRIHDNGYREAIRYEGTHDARIVDGIQGDKDIILQHKTNAFKLMLSGEKMTDTNADRRLIEAVTGSKDIVAIINPDVAKHKDFGMLMSGEARILSDYVGGMKKNNQRKSAINIIESGNIGLTWDDQINAFIDNSSNAKIETNAFEKVFSDLQSKGFSVKNVTSMQDNRYGLHNREGVRVGILEGIMSKVENYSKSTDSSGRVVLGFDEHNQPIHGSYDGVKWGHREMGVLKGRGMEKTFEHVYQEMMKNEGKLTESQNLIHSLEQLGKENQLSFKGISANEFDSLPEQYKDKALYGGTIFSQNKVESLAERYGNPELKNKHGYWLELPSVKRNDGKEQKVTVNLNGKKPPEEIDKIFIPFTNLDATNGNVHLRELQNHIANIYKKADAVTKATSIEEAKQFHGQLQGAVSRYVDHSFKELTSSKGMLFDGVYKANMSTSASGLFKLMDLNTTMKLQETYGEGQYTVISRDMAQKMGLEGRLEAGKHMYTANVRYPTFHDGAMQFTKLIMSDDVKPGEIHTTSFSSMLQNADSDGDYSHIAVIDDKAVQKEWEQAHNRVETEFGRRWSEHERKEKDRIASERERLNNPVSERQYSGPSLQSVADDGTGHIGKPLVNTSEETASKIGKMTIGRASNLNLFLRQVADQEFSHNAPINEKIKEFGRGLEQKLIDAKHGAKPAGLEMIDAIYNNNWDLAKDIDYKFFRKDGESVGMFAKNFFLNEVAEELPLALSNLRKGLKSDGFKFGTSTGLSSDMGIQKLLDIMHGSVDSDELITSNSGLGMFYKHQNIELPDSAQAGMTDVSELHRTPMQQRNESSKSFVSKVRNVASEGVSGAVTQASEKVSGLLDKVKNMSPKKAMFMGGALALGGITSYNILSSEKPVMHYKDSEPKESESRKQEPVPAISMPNDSYSSQNASISIQASGSNMDKEQMSHMVAQGMRDTGMSAGPTRITVNHKDNTQNLNRIWYRDKVQQNV</sequence>
<comment type="function">
    <text evidence="1">Involved in the transposition of the insertion sequence.</text>
</comment>
<evidence type="ECO:0000256" key="2">
    <source>
        <dbReference type="SAM" id="MobiDB-lite"/>
    </source>
</evidence>
<comment type="caution">
    <text evidence="3">The sequence shown here is derived from an EMBL/GenBank/DDBJ whole genome shotgun (WGS) entry which is preliminary data.</text>
</comment>
<organism evidence="3 4">
    <name type="scientific">Bacillus thuringiensis</name>
    <dbReference type="NCBI Taxonomy" id="1428"/>
    <lineage>
        <taxon>Bacteria</taxon>
        <taxon>Bacillati</taxon>
        <taxon>Bacillota</taxon>
        <taxon>Bacilli</taxon>
        <taxon>Bacillales</taxon>
        <taxon>Bacillaceae</taxon>
        <taxon>Bacillus</taxon>
        <taxon>Bacillus cereus group</taxon>
    </lineage>
</organism>
<accession>A0A9X7BT01</accession>
<proteinExistence type="predicted"/>
<dbReference type="GO" id="GO:0003676">
    <property type="term" value="F:nucleic acid binding"/>
    <property type="evidence" value="ECO:0007669"/>
    <property type="project" value="InterPro"/>
</dbReference>
<dbReference type="SUPFAM" id="SSF53098">
    <property type="entry name" value="Ribonuclease H-like"/>
    <property type="match status" value="1"/>
</dbReference>
<feature type="compositionally biased region" description="Polar residues" evidence="2">
    <location>
        <begin position="1923"/>
        <end position="1937"/>
    </location>
</feature>
<evidence type="ECO:0008006" key="5">
    <source>
        <dbReference type="Google" id="ProtNLM"/>
    </source>
</evidence>
<dbReference type="EMBL" id="NVDU01000003">
    <property type="protein sequence ID" value="PFV35846.1"/>
    <property type="molecule type" value="Genomic_DNA"/>
</dbReference>
<dbReference type="InterPro" id="IPR036397">
    <property type="entry name" value="RNaseH_sf"/>
</dbReference>
<feature type="compositionally biased region" description="Basic and acidic residues" evidence="2">
    <location>
        <begin position="2219"/>
        <end position="2234"/>
    </location>
</feature>
<feature type="region of interest" description="Disordered" evidence="2">
    <location>
        <begin position="2219"/>
        <end position="2248"/>
    </location>
</feature>
<evidence type="ECO:0000313" key="4">
    <source>
        <dbReference type="Proteomes" id="UP000223366"/>
    </source>
</evidence>
<evidence type="ECO:0000256" key="1">
    <source>
        <dbReference type="ARBA" id="ARBA00002286"/>
    </source>
</evidence>
<evidence type="ECO:0000313" key="3">
    <source>
        <dbReference type="EMBL" id="PFV35846.1"/>
    </source>
</evidence>
<name>A0A9X7BT01_BACTU</name>
<feature type="region of interest" description="Disordered" evidence="2">
    <location>
        <begin position="1902"/>
        <end position="1950"/>
    </location>
</feature>
<dbReference type="Gene3D" id="3.30.420.10">
    <property type="entry name" value="Ribonuclease H-like superfamily/Ribonuclease H"/>
    <property type="match status" value="1"/>
</dbReference>
<dbReference type="RefSeq" id="WP_098685660.1">
    <property type="nucleotide sequence ID" value="NZ_NVDU01000003.1"/>
</dbReference>